<gene>
    <name evidence="1" type="primary">PARPA_14224.1 scaffold 48842</name>
</gene>
<dbReference type="OrthoDB" id="2294560at2759"/>
<dbReference type="EMBL" id="LN734142">
    <property type="protein sequence ID" value="CEP19905.1"/>
    <property type="molecule type" value="Genomic_DNA"/>
</dbReference>
<protein>
    <submittedName>
        <fullName evidence="1">Uncharacterized protein</fullName>
    </submittedName>
</protein>
<dbReference type="AlphaFoldDB" id="A0A0B7NWB8"/>
<organism evidence="1 2">
    <name type="scientific">Parasitella parasitica</name>
    <dbReference type="NCBI Taxonomy" id="35722"/>
    <lineage>
        <taxon>Eukaryota</taxon>
        <taxon>Fungi</taxon>
        <taxon>Fungi incertae sedis</taxon>
        <taxon>Mucoromycota</taxon>
        <taxon>Mucoromycotina</taxon>
        <taxon>Mucoromycetes</taxon>
        <taxon>Mucorales</taxon>
        <taxon>Mucorineae</taxon>
        <taxon>Mucoraceae</taxon>
        <taxon>Parasitella</taxon>
    </lineage>
</organism>
<evidence type="ECO:0000313" key="1">
    <source>
        <dbReference type="EMBL" id="CEP19905.1"/>
    </source>
</evidence>
<evidence type="ECO:0000313" key="2">
    <source>
        <dbReference type="Proteomes" id="UP000054107"/>
    </source>
</evidence>
<proteinExistence type="predicted"/>
<accession>A0A0B7NWB8</accession>
<dbReference type="Proteomes" id="UP000054107">
    <property type="component" value="Unassembled WGS sequence"/>
</dbReference>
<name>A0A0B7NWB8_9FUNG</name>
<keyword evidence="2" id="KW-1185">Reference proteome</keyword>
<reference evidence="1 2" key="1">
    <citation type="submission" date="2014-09" db="EMBL/GenBank/DDBJ databases">
        <authorList>
            <person name="Ellenberger Sabrina"/>
        </authorList>
    </citation>
    <scope>NUCLEOTIDE SEQUENCE [LARGE SCALE GENOMIC DNA]</scope>
    <source>
        <strain evidence="1 2">CBS 412.66</strain>
    </source>
</reference>
<sequence>MPVMSTNLDINVRASVSTHFLKRTRVMTLLEGRFDFNAPRLRFNGITTGKSVDQHNKVLFEVYLTIYLMTP</sequence>